<dbReference type="InterPro" id="IPR029047">
    <property type="entry name" value="HSP70_peptide-bd_sf"/>
</dbReference>
<dbReference type="NCBIfam" id="TIGR01991">
    <property type="entry name" value="HscA"/>
    <property type="match status" value="1"/>
</dbReference>
<dbReference type="GO" id="GO:0016226">
    <property type="term" value="P:iron-sulfur cluster assembly"/>
    <property type="evidence" value="ECO:0007669"/>
    <property type="project" value="InterPro"/>
</dbReference>
<dbReference type="SUPFAM" id="SSF100934">
    <property type="entry name" value="Heat shock protein 70kD (HSP70), C-terminal subdomain"/>
    <property type="match status" value="1"/>
</dbReference>
<dbReference type="SUPFAM" id="SSF53067">
    <property type="entry name" value="Actin-like ATPase domain"/>
    <property type="match status" value="2"/>
</dbReference>
<keyword evidence="2 5" id="KW-0547">Nucleotide-binding</keyword>
<protein>
    <recommendedName>
        <fullName evidence="5">Chaperone protein HscA homolog</fullName>
    </recommendedName>
</protein>
<dbReference type="InterPro" id="IPR042039">
    <property type="entry name" value="HscA_NBD"/>
</dbReference>
<reference evidence="7 9" key="1">
    <citation type="submission" date="2015-09" db="EMBL/GenBank/DDBJ databases">
        <title>Genome announcement of multiple Pseudomonas syringae strains.</title>
        <authorList>
            <person name="Thakur S."/>
            <person name="Wang P.W."/>
            <person name="Gong Y."/>
            <person name="Weir B.S."/>
            <person name="Guttman D.S."/>
        </authorList>
    </citation>
    <scope>NUCLEOTIDE SEQUENCE [LARGE SCALE GENOMIC DNA]</scope>
    <source>
        <strain evidence="7 9">ICMP3962</strain>
    </source>
</reference>
<dbReference type="GO" id="GO:0016887">
    <property type="term" value="F:ATP hydrolysis activity"/>
    <property type="evidence" value="ECO:0007669"/>
    <property type="project" value="UniProtKB-UniRule"/>
</dbReference>
<dbReference type="SUPFAM" id="SSF100920">
    <property type="entry name" value="Heat shock protein 70kD (HSP70), peptide-binding domain"/>
    <property type="match status" value="1"/>
</dbReference>
<comment type="caution">
    <text evidence="7">The sequence shown here is derived from an EMBL/GenBank/DDBJ whole genome shotgun (WGS) entry which is preliminary data.</text>
</comment>
<dbReference type="Gene3D" id="2.60.34.10">
    <property type="entry name" value="Substrate Binding Domain Of DNAk, Chain A, domain 1"/>
    <property type="match status" value="1"/>
</dbReference>
<proteinExistence type="inferred from homology"/>
<gene>
    <name evidence="5" type="primary">hscA</name>
    <name evidence="7" type="ORF">ALO41_01647</name>
    <name evidence="8" type="ORF">ALP90_03307</name>
</gene>
<dbReference type="Proteomes" id="UP000050266">
    <property type="component" value="Unassembled WGS sequence"/>
</dbReference>
<evidence type="ECO:0000256" key="6">
    <source>
        <dbReference type="RuleBase" id="RU003322"/>
    </source>
</evidence>
<dbReference type="GO" id="GO:0051082">
    <property type="term" value="F:unfolded protein binding"/>
    <property type="evidence" value="ECO:0007669"/>
    <property type="project" value="InterPro"/>
</dbReference>
<dbReference type="FunFam" id="2.60.34.10:FF:000005">
    <property type="entry name" value="Chaperone protein HscA homolog"/>
    <property type="match status" value="1"/>
</dbReference>
<dbReference type="Proteomes" id="UP000271097">
    <property type="component" value="Unassembled WGS sequence"/>
</dbReference>
<dbReference type="PROSITE" id="PS01036">
    <property type="entry name" value="HSP70_3"/>
    <property type="match status" value="1"/>
</dbReference>
<dbReference type="EMBL" id="LJRQ01000233">
    <property type="protein sequence ID" value="KPZ11529.1"/>
    <property type="molecule type" value="Genomic_DNA"/>
</dbReference>
<dbReference type="PROSITE" id="PS00297">
    <property type="entry name" value="HSP70_1"/>
    <property type="match status" value="1"/>
</dbReference>
<dbReference type="GO" id="GO:0140662">
    <property type="term" value="F:ATP-dependent protein folding chaperone"/>
    <property type="evidence" value="ECO:0007669"/>
    <property type="project" value="InterPro"/>
</dbReference>
<dbReference type="InterPro" id="IPR029048">
    <property type="entry name" value="HSP70_C_sf"/>
</dbReference>
<dbReference type="Gene3D" id="3.90.640.10">
    <property type="entry name" value="Actin, Chain A, domain 4"/>
    <property type="match status" value="1"/>
</dbReference>
<dbReference type="InterPro" id="IPR018181">
    <property type="entry name" value="Heat_shock_70_CS"/>
</dbReference>
<dbReference type="PRINTS" id="PR00301">
    <property type="entry name" value="HEATSHOCK70"/>
</dbReference>
<dbReference type="Gene3D" id="1.20.1270.10">
    <property type="match status" value="1"/>
</dbReference>
<evidence type="ECO:0000313" key="7">
    <source>
        <dbReference type="EMBL" id="KPZ11529.1"/>
    </source>
</evidence>
<name>A0A0N8TCR5_PSEA0</name>
<dbReference type="GO" id="GO:0005524">
    <property type="term" value="F:ATP binding"/>
    <property type="evidence" value="ECO:0007669"/>
    <property type="project" value="UniProtKB-KW"/>
</dbReference>
<evidence type="ECO:0000313" key="10">
    <source>
        <dbReference type="Proteomes" id="UP000271097"/>
    </source>
</evidence>
<dbReference type="PROSITE" id="PS00329">
    <property type="entry name" value="HSP70_2"/>
    <property type="match status" value="1"/>
</dbReference>
<dbReference type="Gene3D" id="3.30.420.40">
    <property type="match status" value="2"/>
</dbReference>
<dbReference type="InterPro" id="IPR010236">
    <property type="entry name" value="ISC_FeS_clus_asmbl_HscA"/>
</dbReference>
<evidence type="ECO:0000313" key="9">
    <source>
        <dbReference type="Proteomes" id="UP000050266"/>
    </source>
</evidence>
<evidence type="ECO:0000256" key="2">
    <source>
        <dbReference type="ARBA" id="ARBA00022741"/>
    </source>
</evidence>
<dbReference type="PATRIC" id="fig|251720.4.peg.2212"/>
<dbReference type="FunFam" id="3.30.420.40:FF:000046">
    <property type="entry name" value="Chaperone protein HscA"/>
    <property type="match status" value="1"/>
</dbReference>
<comment type="function">
    <text evidence="5">Chaperone involved in the maturation of iron-sulfur cluster-containing proteins. Has a low intrinsic ATPase activity which is markedly stimulated by HscB.</text>
</comment>
<accession>A0A0N8TCR5</accession>
<dbReference type="Pfam" id="PF00012">
    <property type="entry name" value="HSP70"/>
    <property type="match status" value="1"/>
</dbReference>
<dbReference type="CDD" id="cd10236">
    <property type="entry name" value="ASKHA_NBD_HSP70_HscA"/>
    <property type="match status" value="1"/>
</dbReference>
<dbReference type="AlphaFoldDB" id="A0A0N8TCR5"/>
<keyword evidence="4 5" id="KW-0143">Chaperone</keyword>
<evidence type="ECO:0000256" key="1">
    <source>
        <dbReference type="ARBA" id="ARBA00007381"/>
    </source>
</evidence>
<dbReference type="PANTHER" id="PTHR19375">
    <property type="entry name" value="HEAT SHOCK PROTEIN 70KDA"/>
    <property type="match status" value="1"/>
</dbReference>
<organism evidence="7 9">
    <name type="scientific">Pseudomonas amygdali pv. ulmi</name>
    <dbReference type="NCBI Taxonomy" id="251720"/>
    <lineage>
        <taxon>Bacteria</taxon>
        <taxon>Pseudomonadati</taxon>
        <taxon>Pseudomonadota</taxon>
        <taxon>Gammaproteobacteria</taxon>
        <taxon>Pseudomonadales</taxon>
        <taxon>Pseudomonadaceae</taxon>
        <taxon>Pseudomonas</taxon>
        <taxon>Pseudomonas amygdali</taxon>
    </lineage>
</organism>
<dbReference type="HAMAP" id="MF_00679">
    <property type="entry name" value="HscA"/>
    <property type="match status" value="1"/>
</dbReference>
<evidence type="ECO:0000256" key="3">
    <source>
        <dbReference type="ARBA" id="ARBA00022840"/>
    </source>
</evidence>
<dbReference type="InterPro" id="IPR013126">
    <property type="entry name" value="Hsp_70_fam"/>
</dbReference>
<evidence type="ECO:0000313" key="8">
    <source>
        <dbReference type="EMBL" id="RMR24224.1"/>
    </source>
</evidence>
<dbReference type="NCBIfam" id="NF003520">
    <property type="entry name" value="PRK05183.1"/>
    <property type="match status" value="1"/>
</dbReference>
<sequence length="626" mass="67235">MIILNSMALLQIAEPGLSPQPHQRRLAVGIDLGTTNSLVAAVRSGLSEPLADAEGQVILPSAVRYHADRVEVGQSAKIAASQDPFNTVLSVKRLMGRGLTDVKQLGEQLPYRFVGGESHMPFIDTVQGPKSPVEVSADILKVLRERAESTLGGELVGAVITVPAYFDDSQRQATKDAARLAGLNVLRLLNEPTAAAVAYGLDQKAEGVVAIYDLGGGTFDISILRLTGGVFEVLATGGDTALGGDDFDHAIANWIVTDAGLSADIDPSAQRSLLQAACSAKEALTDAESVEVAYGDWRGTLTREALNALIEPMVARSLKACRRAVRDTGIELEEVEAVVMVGGSTRVPRVREAVVELFGRQPLTQIDPDQVVAIGAAIQADTLAGNKRDGGELLLLDVIPLSLGLETMGGLMEKVIPRNTTIPVARGQEFTTYKDGQTAMKIHVLQGERELISDCRSLARFELRGIPPMVAGAAKIRVTFQVDADGLLSVSAREMGSGIESSIQVKPSYGLTDDEVTRMLKDSFEYAGDDKVARVLREHQVDAERLLEAVQGALEADGERLLDEEERLVINLQMNELRELMQGTDGYAIEQQTKRLSQVTDAFAARRLDSTVKAALAGRNLNEIEE</sequence>
<reference evidence="8 10" key="2">
    <citation type="submission" date="2018-08" db="EMBL/GenBank/DDBJ databases">
        <title>Recombination of ecologically and evolutionarily significant loci maintains genetic cohesion in the Pseudomonas syringae species complex.</title>
        <authorList>
            <person name="Dillon M."/>
            <person name="Thakur S."/>
            <person name="Almeida R.N.D."/>
            <person name="Weir B.S."/>
            <person name="Guttman D.S."/>
        </authorList>
    </citation>
    <scope>NUCLEOTIDE SEQUENCE [LARGE SCALE GENOMIC DNA]</scope>
    <source>
        <strain evidence="8 10">ICMP 5931</strain>
    </source>
</reference>
<dbReference type="InterPro" id="IPR043129">
    <property type="entry name" value="ATPase_NBD"/>
</dbReference>
<keyword evidence="3 5" id="KW-0067">ATP-binding</keyword>
<dbReference type="EMBL" id="RBRS01000047">
    <property type="protein sequence ID" value="RMR24224.1"/>
    <property type="molecule type" value="Genomic_DNA"/>
</dbReference>
<evidence type="ECO:0000256" key="4">
    <source>
        <dbReference type="ARBA" id="ARBA00023186"/>
    </source>
</evidence>
<comment type="similarity">
    <text evidence="1 5 6">Belongs to the heat shock protein 70 family.</text>
</comment>
<evidence type="ECO:0000256" key="5">
    <source>
        <dbReference type="HAMAP-Rule" id="MF_00679"/>
    </source>
</evidence>